<sequence length="88" mass="10175">MFAVTKTSPLSFQSLTPENIEDNVSQTKESLLTFPLNFQPLVQFVNTVPRSKSVMEEYELENDYTMQQQTTFDNRQMQSTADDTSEQK</sequence>
<dbReference type="Proteomes" id="UP000789405">
    <property type="component" value="Unassembled WGS sequence"/>
</dbReference>
<accession>A0A9N9JGQ5</accession>
<feature type="region of interest" description="Disordered" evidence="1">
    <location>
        <begin position="67"/>
        <end position="88"/>
    </location>
</feature>
<evidence type="ECO:0000313" key="3">
    <source>
        <dbReference type="Proteomes" id="UP000789405"/>
    </source>
</evidence>
<feature type="non-terminal residue" evidence="2">
    <location>
        <position position="1"/>
    </location>
</feature>
<reference evidence="2" key="1">
    <citation type="submission" date="2021-06" db="EMBL/GenBank/DDBJ databases">
        <authorList>
            <person name="Kallberg Y."/>
            <person name="Tangrot J."/>
            <person name="Rosling A."/>
        </authorList>
    </citation>
    <scope>NUCLEOTIDE SEQUENCE</scope>
    <source>
        <strain evidence="2">MA453B</strain>
    </source>
</reference>
<comment type="caution">
    <text evidence="2">The sequence shown here is derived from an EMBL/GenBank/DDBJ whole genome shotgun (WGS) entry which is preliminary data.</text>
</comment>
<gene>
    <name evidence="2" type="ORF">DERYTH_LOCUS19357</name>
</gene>
<proteinExistence type="predicted"/>
<organism evidence="2 3">
    <name type="scientific">Dentiscutata erythropus</name>
    <dbReference type="NCBI Taxonomy" id="1348616"/>
    <lineage>
        <taxon>Eukaryota</taxon>
        <taxon>Fungi</taxon>
        <taxon>Fungi incertae sedis</taxon>
        <taxon>Mucoromycota</taxon>
        <taxon>Glomeromycotina</taxon>
        <taxon>Glomeromycetes</taxon>
        <taxon>Diversisporales</taxon>
        <taxon>Gigasporaceae</taxon>
        <taxon>Dentiscutata</taxon>
    </lineage>
</organism>
<evidence type="ECO:0000313" key="2">
    <source>
        <dbReference type="EMBL" id="CAG8778236.1"/>
    </source>
</evidence>
<dbReference type="EMBL" id="CAJVPY010021084">
    <property type="protein sequence ID" value="CAG8778236.1"/>
    <property type="molecule type" value="Genomic_DNA"/>
</dbReference>
<keyword evidence="3" id="KW-1185">Reference proteome</keyword>
<evidence type="ECO:0000256" key="1">
    <source>
        <dbReference type="SAM" id="MobiDB-lite"/>
    </source>
</evidence>
<name>A0A9N9JGQ5_9GLOM</name>
<dbReference type="AlphaFoldDB" id="A0A9N9JGQ5"/>
<protein>
    <submittedName>
        <fullName evidence="2">12287_t:CDS:1</fullName>
    </submittedName>
</protein>
<feature type="compositionally biased region" description="Polar residues" evidence="1">
    <location>
        <begin position="67"/>
        <end position="82"/>
    </location>
</feature>